<keyword evidence="3" id="KW-0460">Magnesium</keyword>
<feature type="binding site" evidence="2">
    <location>
        <position position="132"/>
    </location>
    <ligand>
        <name>CoA</name>
        <dbReference type="ChEBI" id="CHEBI:57287"/>
    </ligand>
</feature>
<evidence type="ECO:0000256" key="4">
    <source>
        <dbReference type="SAM" id="MobiDB-lite"/>
    </source>
</evidence>
<feature type="binding site" evidence="3">
    <location>
        <position position="133"/>
    </location>
    <ligand>
        <name>Mg(2+)</name>
        <dbReference type="ChEBI" id="CHEBI:18420"/>
    </ligand>
</feature>
<dbReference type="Proteomes" id="UP000675781">
    <property type="component" value="Unassembled WGS sequence"/>
</dbReference>
<gene>
    <name evidence="7" type="ORF">KDL01_32660</name>
</gene>
<feature type="compositionally biased region" description="Low complexity" evidence="4">
    <location>
        <begin position="1"/>
        <end position="11"/>
    </location>
</feature>
<feature type="binding site" evidence="3">
    <location>
        <position position="134"/>
    </location>
    <ligand>
        <name>Mg(2+)</name>
        <dbReference type="ChEBI" id="CHEBI:18420"/>
    </ligand>
</feature>
<dbReference type="Pfam" id="PF17837">
    <property type="entry name" value="4PPT_N"/>
    <property type="match status" value="1"/>
</dbReference>
<feature type="binding site" evidence="2">
    <location>
        <begin position="110"/>
        <end position="111"/>
    </location>
    <ligand>
        <name>CoA</name>
        <dbReference type="ChEBI" id="CHEBI:57287"/>
    </ligand>
</feature>
<dbReference type="InterPro" id="IPR041354">
    <property type="entry name" value="4PPT_N"/>
</dbReference>
<dbReference type="GO" id="GO:0009366">
    <property type="term" value="C:enterobactin synthetase complex"/>
    <property type="evidence" value="ECO:0007669"/>
    <property type="project" value="InterPro"/>
</dbReference>
<dbReference type="EMBL" id="JAGSOG010000254">
    <property type="protein sequence ID" value="MBR7838071.1"/>
    <property type="molecule type" value="Genomic_DNA"/>
</dbReference>
<evidence type="ECO:0000313" key="8">
    <source>
        <dbReference type="Proteomes" id="UP000675781"/>
    </source>
</evidence>
<dbReference type="AlphaFoldDB" id="A0A941EW65"/>
<evidence type="ECO:0000256" key="1">
    <source>
        <dbReference type="ARBA" id="ARBA00022679"/>
    </source>
</evidence>
<dbReference type="InterPro" id="IPR008278">
    <property type="entry name" value="4-PPantetheinyl_Trfase_dom"/>
</dbReference>
<dbReference type="RefSeq" id="WP_212532532.1">
    <property type="nucleotide sequence ID" value="NZ_JAGSOG010000254.1"/>
</dbReference>
<keyword evidence="1 7" id="KW-0808">Transferase</keyword>
<sequence>MASARAQGAASSRDRQDASPQRQPCRAPGRTAIRQGSAKIPRPSDFTQASWTAQTRANAAARAAPRRLSTRTVRHLARAAMRDLGRPEAPVVHGQRRDPLWPEGLVGSMTHCRGNRAAALARRTDVVGLGLDAEPNEPLSSGVLDVIGLPEERAQLLDLRAEDPTVYWDRLLFCVKEAIYKVWFPLAGTWLGFTVALVSLVSFGGTDGTFTVVHQIPGPPLGTQIPQTLHTLHGRWHSERGVLAAATLVPIAPVSAAP</sequence>
<feature type="binding site" evidence="2">
    <location>
        <position position="74"/>
    </location>
    <ligand>
        <name>CoA</name>
        <dbReference type="ChEBI" id="CHEBI:57287"/>
    </ligand>
</feature>
<feature type="binding site" evidence="3">
    <location>
        <position position="132"/>
    </location>
    <ligand>
        <name>Mg(2+)</name>
        <dbReference type="ChEBI" id="CHEBI:18420"/>
    </ligand>
</feature>
<dbReference type="GO" id="GO:0000287">
    <property type="term" value="F:magnesium ion binding"/>
    <property type="evidence" value="ECO:0007669"/>
    <property type="project" value="InterPro"/>
</dbReference>
<dbReference type="InterPro" id="IPR037143">
    <property type="entry name" value="4-PPantetheinyl_Trfase_dom_sf"/>
</dbReference>
<dbReference type="PRINTS" id="PR01399">
    <property type="entry name" value="ENTSNTHTASED"/>
</dbReference>
<evidence type="ECO:0000259" key="6">
    <source>
        <dbReference type="Pfam" id="PF17837"/>
    </source>
</evidence>
<dbReference type="PANTHER" id="PTHR38096">
    <property type="entry name" value="ENTEROBACTIN SYNTHASE COMPONENT D"/>
    <property type="match status" value="1"/>
</dbReference>
<reference evidence="7" key="1">
    <citation type="submission" date="2021-04" db="EMBL/GenBank/DDBJ databases">
        <title>Genome based classification of Actinospica acidithermotolerans sp. nov., an actinobacterium isolated from an Indonesian hot spring.</title>
        <authorList>
            <person name="Kusuma A.B."/>
            <person name="Putra K.E."/>
            <person name="Nafisah S."/>
            <person name="Loh J."/>
            <person name="Nouioui I."/>
            <person name="Goodfellow M."/>
        </authorList>
    </citation>
    <scope>NUCLEOTIDE SEQUENCE</scope>
    <source>
        <strain evidence="7">CSCA 57</strain>
    </source>
</reference>
<feature type="binding site" evidence="2">
    <location>
        <position position="181"/>
    </location>
    <ligand>
        <name>CoA</name>
        <dbReference type="ChEBI" id="CHEBI:57287"/>
    </ligand>
</feature>
<evidence type="ECO:0000256" key="2">
    <source>
        <dbReference type="PIRSR" id="PIRSR603542-1"/>
    </source>
</evidence>
<comment type="caution">
    <text evidence="7">The sequence shown here is derived from an EMBL/GenBank/DDBJ whole genome shotgun (WGS) entry which is preliminary data.</text>
</comment>
<evidence type="ECO:0000313" key="7">
    <source>
        <dbReference type="EMBL" id="MBR7838071.1"/>
    </source>
</evidence>
<feature type="region of interest" description="Disordered" evidence="4">
    <location>
        <begin position="1"/>
        <end position="47"/>
    </location>
</feature>
<dbReference type="PANTHER" id="PTHR38096:SF1">
    <property type="entry name" value="ENTEROBACTIN SYNTHASE COMPONENT D"/>
    <property type="match status" value="1"/>
</dbReference>
<protein>
    <submittedName>
        <fullName evidence="7">4'-phosphopantetheinyl transferase superfamily protein</fullName>
    </submittedName>
</protein>
<evidence type="ECO:0000256" key="3">
    <source>
        <dbReference type="PIRSR" id="PIRSR603542-2"/>
    </source>
</evidence>
<feature type="domain" description="4'-phosphopantetheinyl transferase" evidence="5">
    <location>
        <begin position="128"/>
        <end position="201"/>
    </location>
</feature>
<dbReference type="GO" id="GO:0005886">
    <property type="term" value="C:plasma membrane"/>
    <property type="evidence" value="ECO:0007669"/>
    <property type="project" value="TreeGrafter"/>
</dbReference>
<feature type="binding site" evidence="2">
    <location>
        <position position="191"/>
    </location>
    <ligand>
        <name>CoA</name>
        <dbReference type="ChEBI" id="CHEBI:57287"/>
    </ligand>
</feature>
<dbReference type="Pfam" id="PF01648">
    <property type="entry name" value="ACPS"/>
    <property type="match status" value="1"/>
</dbReference>
<feature type="domain" description="4'-phosphopantetheinyl transferase N-terminal" evidence="6">
    <location>
        <begin position="60"/>
        <end position="121"/>
    </location>
</feature>
<organism evidence="7 8">
    <name type="scientific">Actinospica durhamensis</name>
    <dbReference type="NCBI Taxonomy" id="1508375"/>
    <lineage>
        <taxon>Bacteria</taxon>
        <taxon>Bacillati</taxon>
        <taxon>Actinomycetota</taxon>
        <taxon>Actinomycetes</taxon>
        <taxon>Catenulisporales</taxon>
        <taxon>Actinospicaceae</taxon>
        <taxon>Actinospica</taxon>
    </lineage>
</organism>
<dbReference type="SUPFAM" id="SSF56214">
    <property type="entry name" value="4'-phosphopantetheinyl transferase"/>
    <property type="match status" value="1"/>
</dbReference>
<dbReference type="GO" id="GO:0009239">
    <property type="term" value="P:enterobactin biosynthetic process"/>
    <property type="evidence" value="ECO:0007669"/>
    <property type="project" value="InterPro"/>
</dbReference>
<keyword evidence="8" id="KW-1185">Reference proteome</keyword>
<feature type="binding site" evidence="2">
    <location>
        <position position="177"/>
    </location>
    <ligand>
        <name>CoA</name>
        <dbReference type="ChEBI" id="CHEBI:57287"/>
    </ligand>
</feature>
<dbReference type="InterPro" id="IPR003542">
    <property type="entry name" value="Enbac_synth_compD-like"/>
</dbReference>
<keyword evidence="3" id="KW-0479">Metal-binding</keyword>
<feature type="binding site" evidence="2">
    <location>
        <position position="66"/>
    </location>
    <ligand>
        <name>CoA</name>
        <dbReference type="ChEBI" id="CHEBI:57287"/>
    </ligand>
</feature>
<name>A0A941EW65_9ACTN</name>
<dbReference type="GO" id="GO:0008897">
    <property type="term" value="F:holo-[acyl-carrier-protein] synthase activity"/>
    <property type="evidence" value="ECO:0007669"/>
    <property type="project" value="InterPro"/>
</dbReference>
<evidence type="ECO:0000259" key="5">
    <source>
        <dbReference type="Pfam" id="PF01648"/>
    </source>
</evidence>
<accession>A0A941EW65</accession>
<proteinExistence type="predicted"/>
<comment type="cofactor">
    <cofactor evidence="3">
        <name>Mg(2+)</name>
        <dbReference type="ChEBI" id="CHEBI:18420"/>
    </cofactor>
</comment>